<feature type="compositionally biased region" description="Basic and acidic residues" evidence="1">
    <location>
        <begin position="140"/>
        <end position="152"/>
    </location>
</feature>
<name>A0AAE0GAI4_9CHLO</name>
<feature type="compositionally biased region" description="Basic and acidic residues" evidence="1">
    <location>
        <begin position="171"/>
        <end position="183"/>
    </location>
</feature>
<protein>
    <submittedName>
        <fullName evidence="2">Uncharacterized protein</fullName>
    </submittedName>
</protein>
<feature type="compositionally biased region" description="Basic and acidic residues" evidence="1">
    <location>
        <begin position="47"/>
        <end position="60"/>
    </location>
</feature>
<evidence type="ECO:0000313" key="3">
    <source>
        <dbReference type="Proteomes" id="UP001190700"/>
    </source>
</evidence>
<dbReference type="AlphaFoldDB" id="A0AAE0GAI4"/>
<reference evidence="2 3" key="1">
    <citation type="journal article" date="2015" name="Genome Biol. Evol.">
        <title>Comparative Genomics of a Bacterivorous Green Alga Reveals Evolutionary Causalities and Consequences of Phago-Mixotrophic Mode of Nutrition.</title>
        <authorList>
            <person name="Burns J.A."/>
            <person name="Paasch A."/>
            <person name="Narechania A."/>
            <person name="Kim E."/>
        </authorList>
    </citation>
    <scope>NUCLEOTIDE SEQUENCE [LARGE SCALE GENOMIC DNA]</scope>
    <source>
        <strain evidence="2 3">PLY_AMNH</strain>
    </source>
</reference>
<comment type="caution">
    <text evidence="2">The sequence shown here is derived from an EMBL/GenBank/DDBJ whole genome shotgun (WGS) entry which is preliminary data.</text>
</comment>
<accession>A0AAE0GAI4</accession>
<gene>
    <name evidence="2" type="ORF">CYMTET_17240</name>
</gene>
<evidence type="ECO:0000256" key="1">
    <source>
        <dbReference type="SAM" id="MobiDB-lite"/>
    </source>
</evidence>
<dbReference type="EMBL" id="LGRX02007636">
    <property type="protein sequence ID" value="KAK3274586.1"/>
    <property type="molecule type" value="Genomic_DNA"/>
</dbReference>
<keyword evidence="3" id="KW-1185">Reference proteome</keyword>
<sequence length="237" mass="24905">MSGGECLGLLAGTWTASAPRRMKRIWGSDEEAEELPTVIDATLGSKCHSDSDSDSERELFKIPGLPPGSVIRQEVPPKGSGQGVSAASTASCVMPQARASPMPQGSTWDMRGERRGGDSDGEVVVLEDDEAAGFEEFEDADSRSEGLPGHEEGSEDLSEFSDGFGILGRWGGEDDTRTEKAAEDSDAGMSDVDKEAEPWGQGGEIEEGDGHGLPAGEGGVRWERQAGEVAGATGRMM</sequence>
<dbReference type="Proteomes" id="UP001190700">
    <property type="component" value="Unassembled WGS sequence"/>
</dbReference>
<organism evidence="2 3">
    <name type="scientific">Cymbomonas tetramitiformis</name>
    <dbReference type="NCBI Taxonomy" id="36881"/>
    <lineage>
        <taxon>Eukaryota</taxon>
        <taxon>Viridiplantae</taxon>
        <taxon>Chlorophyta</taxon>
        <taxon>Pyramimonadophyceae</taxon>
        <taxon>Pyramimonadales</taxon>
        <taxon>Pyramimonadaceae</taxon>
        <taxon>Cymbomonas</taxon>
    </lineage>
</organism>
<proteinExistence type="predicted"/>
<feature type="region of interest" description="Disordered" evidence="1">
    <location>
        <begin position="43"/>
        <end position="223"/>
    </location>
</feature>
<evidence type="ECO:0000313" key="2">
    <source>
        <dbReference type="EMBL" id="KAK3274586.1"/>
    </source>
</evidence>
<feature type="compositionally biased region" description="Acidic residues" evidence="1">
    <location>
        <begin position="119"/>
        <end position="139"/>
    </location>
</feature>